<dbReference type="InterPro" id="IPR002528">
    <property type="entry name" value="MATE_fam"/>
</dbReference>
<dbReference type="NCBIfam" id="TIGR00797">
    <property type="entry name" value="matE"/>
    <property type="match status" value="1"/>
</dbReference>
<comment type="similarity">
    <text evidence="2 6">Belongs to the multi antimicrobial extrusion (MATE) (TC 2.A.66.1) family.</text>
</comment>
<dbReference type="CDD" id="cd13132">
    <property type="entry name" value="MATE_eukaryotic"/>
    <property type="match status" value="1"/>
</dbReference>
<dbReference type="GO" id="GO:1990961">
    <property type="term" value="P:xenobiotic detoxification by transmembrane export across the plasma membrane"/>
    <property type="evidence" value="ECO:0007669"/>
    <property type="project" value="InterPro"/>
</dbReference>
<feature type="transmembrane region" description="Helical" evidence="6">
    <location>
        <begin position="430"/>
        <end position="455"/>
    </location>
</feature>
<evidence type="ECO:0000256" key="1">
    <source>
        <dbReference type="ARBA" id="ARBA00004141"/>
    </source>
</evidence>
<keyword evidence="4 6" id="KW-1133">Transmembrane helix</keyword>
<reference evidence="8" key="1">
    <citation type="submission" date="2025-08" db="UniProtKB">
        <authorList>
            <consortium name="RefSeq"/>
        </authorList>
    </citation>
    <scope>IDENTIFICATION</scope>
</reference>
<feature type="transmembrane region" description="Helical" evidence="6">
    <location>
        <begin position="249"/>
        <end position="267"/>
    </location>
</feature>
<dbReference type="PANTHER" id="PTHR11206">
    <property type="entry name" value="MULTIDRUG RESISTANCE PROTEIN"/>
    <property type="match status" value="1"/>
</dbReference>
<dbReference type="RefSeq" id="XP_010251273.1">
    <property type="nucleotide sequence ID" value="XM_010252971.2"/>
</dbReference>
<accession>A0A1U7ZEM9</accession>
<evidence type="ECO:0000256" key="6">
    <source>
        <dbReference type="RuleBase" id="RU004914"/>
    </source>
</evidence>
<feature type="transmembrane region" description="Helical" evidence="6">
    <location>
        <begin position="287"/>
        <end position="306"/>
    </location>
</feature>
<evidence type="ECO:0000256" key="4">
    <source>
        <dbReference type="ARBA" id="ARBA00022989"/>
    </source>
</evidence>
<dbReference type="GO" id="GO:0022857">
    <property type="term" value="F:transmembrane transporter activity"/>
    <property type="evidence" value="ECO:0000318"/>
    <property type="project" value="GO_Central"/>
</dbReference>
<feature type="transmembrane region" description="Helical" evidence="6">
    <location>
        <begin position="148"/>
        <end position="166"/>
    </location>
</feature>
<feature type="transmembrane region" description="Helical" evidence="6">
    <location>
        <begin position="403"/>
        <end position="424"/>
    </location>
</feature>
<keyword evidence="7" id="KW-1185">Reference proteome</keyword>
<feature type="transmembrane region" description="Helical" evidence="6">
    <location>
        <begin position="372"/>
        <end position="391"/>
    </location>
</feature>
<sequence length="474" mass="51284">MEEGLLLKNRGDEKEALRWGVFAEEVKNVGYIAGPMVVVTISEYLQQVISVMMVGHLGELSLSSTAIATSLAGVTGFSLILGMASALETLCGQAYGAQQYRQLGVQTYGAIISLNLVCFPIALVWISMGKLLPLIGQDPSISIEAGKFAIWLIPALFAYATLQPLIRYFQSQSLIFPLLLSSCTSLLLHIPLCWVLVLKSGLGNCGAALAISLSYWFNVIFLGLYMKYSSSCDKTRVPLSMEALQGVSQFFRLAISSAVMICLDWWSFEVLILLSGLLSNPELETSVLSICLTTTSLLYTIPYGIGAAASTRVSNELGAGNPQAAQVAVYVVMLLSVTEAVIVSTALFAGRYILGYAYSNEKEVVNYVTKMAPLFCLTVIMDSLQGVLSGVARGCGWQHIGAIINLGAFYLVGIPVAALLGFYIHLRGEGLWIGILTGSTLQSALLALITSCTNWKKQALKARDRLFENQQRLY</sequence>
<evidence type="ECO:0000313" key="7">
    <source>
        <dbReference type="Proteomes" id="UP000189703"/>
    </source>
</evidence>
<name>A0A1U7ZEM9_NELNU</name>
<dbReference type="GO" id="GO:0016020">
    <property type="term" value="C:membrane"/>
    <property type="evidence" value="ECO:0000318"/>
    <property type="project" value="GO_Central"/>
</dbReference>
<evidence type="ECO:0000256" key="2">
    <source>
        <dbReference type="ARBA" id="ARBA00010199"/>
    </source>
</evidence>
<dbReference type="GO" id="GO:0015297">
    <property type="term" value="F:antiporter activity"/>
    <property type="evidence" value="ECO:0007669"/>
    <property type="project" value="InterPro"/>
</dbReference>
<evidence type="ECO:0000313" key="8">
    <source>
        <dbReference type="RefSeq" id="XP_010251273.1"/>
    </source>
</evidence>
<proteinExistence type="inferred from homology"/>
<dbReference type="Pfam" id="PF01554">
    <property type="entry name" value="MatE"/>
    <property type="match status" value="2"/>
</dbReference>
<organism evidence="7 8">
    <name type="scientific">Nelumbo nucifera</name>
    <name type="common">Sacred lotus</name>
    <dbReference type="NCBI Taxonomy" id="4432"/>
    <lineage>
        <taxon>Eukaryota</taxon>
        <taxon>Viridiplantae</taxon>
        <taxon>Streptophyta</taxon>
        <taxon>Embryophyta</taxon>
        <taxon>Tracheophyta</taxon>
        <taxon>Spermatophyta</taxon>
        <taxon>Magnoliopsida</taxon>
        <taxon>Proteales</taxon>
        <taxon>Nelumbonaceae</taxon>
        <taxon>Nelumbo</taxon>
    </lineage>
</organism>
<dbReference type="eggNOG" id="KOG1347">
    <property type="taxonomic scope" value="Eukaryota"/>
</dbReference>
<evidence type="ECO:0000256" key="5">
    <source>
        <dbReference type="ARBA" id="ARBA00023136"/>
    </source>
</evidence>
<dbReference type="InterPro" id="IPR045069">
    <property type="entry name" value="MATE_euk"/>
</dbReference>
<feature type="transmembrane region" description="Helical" evidence="6">
    <location>
        <begin position="108"/>
        <end position="128"/>
    </location>
</feature>
<dbReference type="Proteomes" id="UP000189703">
    <property type="component" value="Unplaced"/>
</dbReference>
<dbReference type="OMA" id="ATMAIHV"/>
<keyword evidence="5 6" id="KW-0472">Membrane</keyword>
<feature type="transmembrane region" description="Helical" evidence="6">
    <location>
        <begin position="66"/>
        <end position="87"/>
    </location>
</feature>
<feature type="transmembrane region" description="Helical" evidence="6">
    <location>
        <begin position="327"/>
        <end position="352"/>
    </location>
</feature>
<dbReference type="InParanoid" id="A0A1U7ZEM9"/>
<dbReference type="KEGG" id="nnu:104593183"/>
<comment type="subcellular location">
    <subcellularLocation>
        <location evidence="1">Membrane</location>
        <topology evidence="1">Multi-pass membrane protein</topology>
    </subcellularLocation>
</comment>
<protein>
    <recommendedName>
        <fullName evidence="6">Protein DETOXIFICATION</fullName>
    </recommendedName>
    <alternativeName>
        <fullName evidence="6">Multidrug and toxic compound extrusion protein</fullName>
    </alternativeName>
</protein>
<dbReference type="GO" id="GO:0042910">
    <property type="term" value="F:xenobiotic transmembrane transporter activity"/>
    <property type="evidence" value="ECO:0007669"/>
    <property type="project" value="InterPro"/>
</dbReference>
<feature type="transmembrane region" description="Helical" evidence="6">
    <location>
        <begin position="209"/>
        <end position="228"/>
    </location>
</feature>
<dbReference type="OrthoDB" id="2126698at2759"/>
<keyword evidence="3 6" id="KW-0812">Transmembrane</keyword>
<dbReference type="GeneID" id="104593183"/>
<evidence type="ECO:0000256" key="3">
    <source>
        <dbReference type="ARBA" id="ARBA00022692"/>
    </source>
</evidence>
<dbReference type="AlphaFoldDB" id="A0A1U7ZEM9"/>
<gene>
    <name evidence="8" type="primary">LOC104593183</name>
</gene>
<dbReference type="FunCoup" id="A0A1U7ZEM9">
    <property type="interactions" value="874"/>
</dbReference>
<feature type="transmembrane region" description="Helical" evidence="6">
    <location>
        <begin position="178"/>
        <end position="197"/>
    </location>
</feature>